<evidence type="ECO:0000313" key="2">
    <source>
        <dbReference type="EMBL" id="AKG39155.1"/>
    </source>
</evidence>
<dbReference type="InterPro" id="IPR050135">
    <property type="entry name" value="dGTPase-like"/>
</dbReference>
<keyword evidence="3" id="KW-1185">Reference proteome</keyword>
<evidence type="ECO:0000313" key="3">
    <source>
        <dbReference type="Proteomes" id="UP000067434"/>
    </source>
</evidence>
<dbReference type="Proteomes" id="UP000067434">
    <property type="component" value="Chromosome"/>
</dbReference>
<accession>A0A0F7FIH0</accession>
<dbReference type="EMBL" id="CP009961">
    <property type="protein sequence ID" value="AKG39155.1"/>
    <property type="molecule type" value="Genomic_DNA"/>
</dbReference>
<dbReference type="GO" id="GO:0008832">
    <property type="term" value="F:dGTPase activity"/>
    <property type="evidence" value="ECO:0007669"/>
    <property type="project" value="TreeGrafter"/>
</dbReference>
<dbReference type="PATRIC" id="fig|1550241.5.peg.1614"/>
<feature type="domain" description="HD" evidence="1">
    <location>
        <begin position="53"/>
        <end position="154"/>
    </location>
</feature>
<proteinExistence type="predicted"/>
<dbReference type="HOGENOM" id="CLU_026821_3_0_2"/>
<dbReference type="KEGG" id="thf:MA03_07790"/>
<protein>
    <recommendedName>
        <fullName evidence="1">HD domain-containing protein</fullName>
    </recommendedName>
</protein>
<organism evidence="2 3">
    <name type="scientific">Infirmifilum uzonense</name>
    <dbReference type="NCBI Taxonomy" id="1550241"/>
    <lineage>
        <taxon>Archaea</taxon>
        <taxon>Thermoproteota</taxon>
        <taxon>Thermoprotei</taxon>
        <taxon>Thermofilales</taxon>
        <taxon>Thermofilaceae</taxon>
        <taxon>Infirmifilum</taxon>
    </lineage>
</organism>
<dbReference type="PROSITE" id="PS51831">
    <property type="entry name" value="HD"/>
    <property type="match status" value="1"/>
</dbReference>
<dbReference type="GO" id="GO:0006203">
    <property type="term" value="P:dGTP catabolic process"/>
    <property type="evidence" value="ECO:0007669"/>
    <property type="project" value="TreeGrafter"/>
</dbReference>
<dbReference type="GeneID" id="25402123"/>
<dbReference type="InterPro" id="IPR003607">
    <property type="entry name" value="HD/PDEase_dom"/>
</dbReference>
<dbReference type="PANTHER" id="PTHR11373:SF4">
    <property type="entry name" value="DEOXYNUCLEOSIDE TRIPHOSPHATE TRIPHOSPHOHYDROLASE SAMHD1"/>
    <property type="match status" value="1"/>
</dbReference>
<dbReference type="Pfam" id="PF01966">
    <property type="entry name" value="HD"/>
    <property type="match status" value="1"/>
</dbReference>
<dbReference type="PANTHER" id="PTHR11373">
    <property type="entry name" value="DEOXYNUCLEOSIDE TRIPHOSPHATE TRIPHOSPHOHYDROLASE"/>
    <property type="match status" value="1"/>
</dbReference>
<dbReference type="SMART" id="SM00471">
    <property type="entry name" value="HDc"/>
    <property type="match status" value="1"/>
</dbReference>
<dbReference type="RefSeq" id="WP_052884706.1">
    <property type="nucleotide sequence ID" value="NZ_CP009961.1"/>
</dbReference>
<dbReference type="SUPFAM" id="SSF109604">
    <property type="entry name" value="HD-domain/PDEase-like"/>
    <property type="match status" value="1"/>
</dbReference>
<name>A0A0F7FIH0_9CREN</name>
<sequence length="390" mass="44223">MRPVKEIFDEIHGFIDLYQTEVEVLENCALTRLRHVLQLGPAYNVYPSATHTRYAHSLGTMLLADKLYSGAVSEPEQEERRVIRLAGLLHDVGHLPFSHALPGDHEALGIKIIKQYLADDLASYLETIIDVLKGRHELSPIISGEVDADRLDYLIRDAHHLGLPYKGVDLERVIRHARLVKLGSRWVMAFSEGSEVAVEALIITRLELFRRVYYHKHVTALEALLAKIYNNMIEENLLEPPSEIIASGEWCFFDDCFLLEKIKGLSRRGGWLGEASRMFLHGEIPVLVAEVHLPSSSHQDVTGELLEASAECGIPQEWVIVHIPKLIPVKDPDSLLIIRGDRLESIMNVNGSLLKALKDFAYSPVRVYTRREHAKRLRECIQPRLARLKP</sequence>
<dbReference type="CDD" id="cd00077">
    <property type="entry name" value="HDc"/>
    <property type="match status" value="1"/>
</dbReference>
<evidence type="ECO:0000259" key="1">
    <source>
        <dbReference type="PROSITE" id="PS51831"/>
    </source>
</evidence>
<dbReference type="InterPro" id="IPR006674">
    <property type="entry name" value="HD_domain"/>
</dbReference>
<dbReference type="OrthoDB" id="8895at2157"/>
<reference evidence="2 3" key="1">
    <citation type="journal article" date="2015" name="Stand. Genomic Sci.">
        <title>Complete genome sequence of and proposal of Thermofilum uzonense sp. nov. a novel hyperthermophilic crenarchaeon and emended description of the genus Thermofilum.</title>
        <authorList>
            <person name="Toshchakov S.V."/>
            <person name="Korzhenkov A.A."/>
            <person name="Samarov N.I."/>
            <person name="Mazunin I.O."/>
            <person name="Mozhey O.I."/>
            <person name="Shmyr I.S."/>
            <person name="Derbikova K.S."/>
            <person name="Taranov E.A."/>
            <person name="Dominova I.N."/>
            <person name="Bonch-Osmolovskaya E.A."/>
            <person name="Patrushev M.V."/>
            <person name="Podosokorskaya O.A."/>
            <person name="Kublanov I.V."/>
        </authorList>
    </citation>
    <scope>NUCLEOTIDE SEQUENCE [LARGE SCALE GENOMIC DNA]</scope>
    <source>
        <strain evidence="2 3">1807-2</strain>
    </source>
</reference>
<gene>
    <name evidence="2" type="ORF">MA03_07790</name>
</gene>
<dbReference type="Gene3D" id="1.10.3210.10">
    <property type="entry name" value="Hypothetical protein af1432"/>
    <property type="match status" value="1"/>
</dbReference>
<dbReference type="AlphaFoldDB" id="A0A0F7FIH0"/>